<keyword evidence="17" id="KW-1185">Reference proteome</keyword>
<dbReference type="Pfam" id="PF05173">
    <property type="entry name" value="DapB_C"/>
    <property type="match status" value="1"/>
</dbReference>
<dbReference type="InterPro" id="IPR000846">
    <property type="entry name" value="DapB_N"/>
</dbReference>
<proteinExistence type="inferred from homology"/>
<dbReference type="InterPro" id="IPR022664">
    <property type="entry name" value="DapB_N_CS"/>
</dbReference>
<gene>
    <name evidence="16" type="ORF">BXT84_05400</name>
</gene>
<evidence type="ECO:0000256" key="7">
    <source>
        <dbReference type="ARBA" id="ARBA00023027"/>
    </source>
</evidence>
<protein>
    <recommendedName>
        <fullName evidence="10 13">4-hydroxy-tetrahydrodipicolinate reductase</fullName>
        <ecNumber evidence="10 13">1.17.1.8</ecNumber>
    </recommendedName>
</protein>
<name>A0ABM6RQ89_9FIRM</name>
<keyword evidence="5" id="KW-0220">Diaminopimelate biosynthesis</keyword>
<evidence type="ECO:0000256" key="8">
    <source>
        <dbReference type="ARBA" id="ARBA00023154"/>
    </source>
</evidence>
<feature type="domain" description="Dihydrodipicolinate reductase C-terminal" evidence="15">
    <location>
        <begin position="130"/>
        <end position="245"/>
    </location>
</feature>
<dbReference type="InterPro" id="IPR023940">
    <property type="entry name" value="DHDPR_bac"/>
</dbReference>
<comment type="similarity">
    <text evidence="1">Belongs to the DapB family.</text>
</comment>
<evidence type="ECO:0000256" key="6">
    <source>
        <dbReference type="ARBA" id="ARBA00023002"/>
    </source>
</evidence>
<evidence type="ECO:0000313" key="16">
    <source>
        <dbReference type="EMBL" id="AUW93452.1"/>
    </source>
</evidence>
<dbReference type="PROSITE" id="PS01298">
    <property type="entry name" value="DAPB"/>
    <property type="match status" value="1"/>
</dbReference>
<keyword evidence="6" id="KW-0560">Oxidoreductase</keyword>
<dbReference type="CDD" id="cd02274">
    <property type="entry name" value="DHDPR_N"/>
    <property type="match status" value="1"/>
</dbReference>
<dbReference type="Gene3D" id="3.40.50.720">
    <property type="entry name" value="NAD(P)-binding Rossmann-like Domain"/>
    <property type="match status" value="1"/>
</dbReference>
<evidence type="ECO:0000256" key="12">
    <source>
        <dbReference type="ARBA" id="ARBA00049396"/>
    </source>
</evidence>
<dbReference type="Proteomes" id="UP000325292">
    <property type="component" value="Chromosome"/>
</dbReference>
<evidence type="ECO:0000256" key="9">
    <source>
        <dbReference type="ARBA" id="ARBA00037922"/>
    </source>
</evidence>
<evidence type="ECO:0000256" key="13">
    <source>
        <dbReference type="NCBIfam" id="TIGR00036"/>
    </source>
</evidence>
<evidence type="ECO:0000256" key="2">
    <source>
        <dbReference type="ARBA" id="ARBA00022490"/>
    </source>
</evidence>
<dbReference type="SUPFAM" id="SSF55347">
    <property type="entry name" value="Glyceraldehyde-3-phosphate dehydrogenase-like, C-terminal domain"/>
    <property type="match status" value="1"/>
</dbReference>
<dbReference type="InterPro" id="IPR036291">
    <property type="entry name" value="NAD(P)-bd_dom_sf"/>
</dbReference>
<dbReference type="Pfam" id="PF01113">
    <property type="entry name" value="DapB_N"/>
    <property type="match status" value="1"/>
</dbReference>
<dbReference type="SUPFAM" id="SSF51735">
    <property type="entry name" value="NAD(P)-binding Rossmann-fold domains"/>
    <property type="match status" value="1"/>
</dbReference>
<keyword evidence="8" id="KW-0457">Lysine biosynthesis</keyword>
<dbReference type="PANTHER" id="PTHR20836">
    <property type="entry name" value="DIHYDRODIPICOLINATE REDUCTASE"/>
    <property type="match status" value="1"/>
</dbReference>
<dbReference type="NCBIfam" id="TIGR00036">
    <property type="entry name" value="dapB"/>
    <property type="match status" value="1"/>
</dbReference>
<organism evidence="16 17">
    <name type="scientific">Sulfobacillus thermotolerans</name>
    <dbReference type="NCBI Taxonomy" id="338644"/>
    <lineage>
        <taxon>Bacteria</taxon>
        <taxon>Bacillati</taxon>
        <taxon>Bacillota</taxon>
        <taxon>Clostridia</taxon>
        <taxon>Eubacteriales</taxon>
        <taxon>Clostridiales Family XVII. Incertae Sedis</taxon>
        <taxon>Sulfobacillus</taxon>
    </lineage>
</organism>
<evidence type="ECO:0000313" key="17">
    <source>
        <dbReference type="Proteomes" id="UP000325292"/>
    </source>
</evidence>
<keyword evidence="3" id="KW-0028">Amino-acid biosynthesis</keyword>
<keyword evidence="2" id="KW-0963">Cytoplasm</keyword>
<evidence type="ECO:0000256" key="10">
    <source>
        <dbReference type="ARBA" id="ARBA00038983"/>
    </source>
</evidence>
<dbReference type="PIRSF" id="PIRSF000161">
    <property type="entry name" value="DHPR"/>
    <property type="match status" value="1"/>
</dbReference>
<comment type="pathway">
    <text evidence="9">Amino-acid biosynthesis; L-lysine biosynthesis via DAP pathway; (S)-tetrahydrodipicolinate from L-aspartate: step 4/4.</text>
</comment>
<dbReference type="EC" id="1.17.1.8" evidence="10 13"/>
<dbReference type="PANTHER" id="PTHR20836:SF0">
    <property type="entry name" value="4-HYDROXY-TETRAHYDRODIPICOLINATE REDUCTASE 1, CHLOROPLASTIC-RELATED"/>
    <property type="match status" value="1"/>
</dbReference>
<dbReference type="EMBL" id="CP019454">
    <property type="protein sequence ID" value="AUW93452.1"/>
    <property type="molecule type" value="Genomic_DNA"/>
</dbReference>
<keyword evidence="4" id="KW-0521">NADP</keyword>
<reference evidence="16 17" key="1">
    <citation type="journal article" date="2019" name="Sci. Rep.">
        <title>Sulfobacillus thermotolerans: new insights into resistance and metabolic capacities of acidophilic chemolithotrophs.</title>
        <authorList>
            <person name="Panyushkina A.E."/>
            <person name="Babenko V.V."/>
            <person name="Nikitina A.S."/>
            <person name="Selezneva O.V."/>
            <person name="Tsaplina I.A."/>
            <person name="Letarova M.A."/>
            <person name="Kostryukova E.S."/>
            <person name="Letarov A.V."/>
        </authorList>
    </citation>
    <scope>NUCLEOTIDE SEQUENCE [LARGE SCALE GENOMIC DNA]</scope>
    <source>
        <strain evidence="16 17">Kr1</strain>
    </source>
</reference>
<evidence type="ECO:0000259" key="15">
    <source>
        <dbReference type="Pfam" id="PF05173"/>
    </source>
</evidence>
<dbReference type="InterPro" id="IPR022663">
    <property type="entry name" value="DapB_C"/>
</dbReference>
<dbReference type="Gene3D" id="3.30.360.10">
    <property type="entry name" value="Dihydrodipicolinate Reductase, domain 2"/>
    <property type="match status" value="1"/>
</dbReference>
<evidence type="ECO:0000259" key="14">
    <source>
        <dbReference type="Pfam" id="PF01113"/>
    </source>
</evidence>
<keyword evidence="7" id="KW-0520">NAD</keyword>
<evidence type="ECO:0000256" key="11">
    <source>
        <dbReference type="ARBA" id="ARBA00049080"/>
    </source>
</evidence>
<sequence length="250" mass="26793">MATKIPVVLAGATGKTGKEVGRAIAQAQDMELIGAVGHSHVGMALSDLWSEPGLSVVIRGAVDTIDVPYAVLVDFTEPTSAYSRILEATARGWDLVVGTTGFSPLQLDAIHDRVQHQQNGAVLIANFSLGAWIMERLAQDASRYLDQAEVIEAHAATKRDRPSGTAKRMARLLADGWGRSVEDIPVHSIRLPGMVAHQAVIFGSSGQTLTLRHDVHDRSAYAAGVLAAIRRVHEFRGKVVQNLGDVIVPD</sequence>
<evidence type="ECO:0000256" key="5">
    <source>
        <dbReference type="ARBA" id="ARBA00022915"/>
    </source>
</evidence>
<evidence type="ECO:0000256" key="3">
    <source>
        <dbReference type="ARBA" id="ARBA00022605"/>
    </source>
</evidence>
<accession>A0ABM6RQ89</accession>
<evidence type="ECO:0000256" key="4">
    <source>
        <dbReference type="ARBA" id="ARBA00022857"/>
    </source>
</evidence>
<comment type="catalytic activity">
    <reaction evidence="11">
        <text>(S)-2,3,4,5-tetrahydrodipicolinate + NADP(+) + H2O = (2S,4S)-4-hydroxy-2,3,4,5-tetrahydrodipicolinate + NADPH + H(+)</text>
        <dbReference type="Rhea" id="RHEA:35331"/>
        <dbReference type="ChEBI" id="CHEBI:15377"/>
        <dbReference type="ChEBI" id="CHEBI:15378"/>
        <dbReference type="ChEBI" id="CHEBI:16845"/>
        <dbReference type="ChEBI" id="CHEBI:57783"/>
        <dbReference type="ChEBI" id="CHEBI:58349"/>
        <dbReference type="ChEBI" id="CHEBI:67139"/>
        <dbReference type="EC" id="1.17.1.8"/>
    </reaction>
</comment>
<evidence type="ECO:0000256" key="1">
    <source>
        <dbReference type="ARBA" id="ARBA00006642"/>
    </source>
</evidence>
<feature type="domain" description="Dihydrodipicolinate reductase N-terminal" evidence="14">
    <location>
        <begin position="5"/>
        <end position="127"/>
    </location>
</feature>
<comment type="catalytic activity">
    <reaction evidence="12">
        <text>(S)-2,3,4,5-tetrahydrodipicolinate + NAD(+) + H2O = (2S,4S)-4-hydroxy-2,3,4,5-tetrahydrodipicolinate + NADH + H(+)</text>
        <dbReference type="Rhea" id="RHEA:35323"/>
        <dbReference type="ChEBI" id="CHEBI:15377"/>
        <dbReference type="ChEBI" id="CHEBI:15378"/>
        <dbReference type="ChEBI" id="CHEBI:16845"/>
        <dbReference type="ChEBI" id="CHEBI:57540"/>
        <dbReference type="ChEBI" id="CHEBI:57945"/>
        <dbReference type="ChEBI" id="CHEBI:67139"/>
        <dbReference type="EC" id="1.17.1.8"/>
    </reaction>
</comment>